<proteinExistence type="predicted"/>
<dbReference type="Proteomes" id="UP001620645">
    <property type="component" value="Unassembled WGS sequence"/>
</dbReference>
<feature type="region of interest" description="Disordered" evidence="1">
    <location>
        <begin position="1"/>
        <end position="88"/>
    </location>
</feature>
<evidence type="ECO:0000313" key="2">
    <source>
        <dbReference type="EMBL" id="KAL3102040.1"/>
    </source>
</evidence>
<dbReference type="EMBL" id="JBICCN010000026">
    <property type="protein sequence ID" value="KAL3102040.1"/>
    <property type="molecule type" value="Genomic_DNA"/>
</dbReference>
<feature type="compositionally biased region" description="Basic residues" evidence="1">
    <location>
        <begin position="1"/>
        <end position="10"/>
    </location>
</feature>
<name>A0ABD2KHA2_HETSC</name>
<evidence type="ECO:0000313" key="3">
    <source>
        <dbReference type="Proteomes" id="UP001620645"/>
    </source>
</evidence>
<reference evidence="2 3" key="1">
    <citation type="submission" date="2024-10" db="EMBL/GenBank/DDBJ databases">
        <authorList>
            <person name="Kim D."/>
        </authorList>
    </citation>
    <scope>NUCLEOTIDE SEQUENCE [LARGE SCALE GENOMIC DNA]</scope>
    <source>
        <strain evidence="2">Taebaek</strain>
    </source>
</reference>
<keyword evidence="3" id="KW-1185">Reference proteome</keyword>
<organism evidence="2 3">
    <name type="scientific">Heterodera schachtii</name>
    <name type="common">Sugarbeet cyst nematode worm</name>
    <name type="synonym">Tylenchus schachtii</name>
    <dbReference type="NCBI Taxonomy" id="97005"/>
    <lineage>
        <taxon>Eukaryota</taxon>
        <taxon>Metazoa</taxon>
        <taxon>Ecdysozoa</taxon>
        <taxon>Nematoda</taxon>
        <taxon>Chromadorea</taxon>
        <taxon>Rhabditida</taxon>
        <taxon>Tylenchina</taxon>
        <taxon>Tylenchomorpha</taxon>
        <taxon>Tylenchoidea</taxon>
        <taxon>Heteroderidae</taxon>
        <taxon>Heteroderinae</taxon>
        <taxon>Heterodera</taxon>
    </lineage>
</organism>
<accession>A0ABD2KHA2</accession>
<dbReference type="Pfam" id="PF09495">
    <property type="entry name" value="DUF2462"/>
    <property type="match status" value="1"/>
</dbReference>
<dbReference type="AlphaFoldDB" id="A0ABD2KHA2"/>
<comment type="caution">
    <text evidence="2">The sequence shown here is derived from an EMBL/GenBank/DDBJ whole genome shotgun (WGS) entry which is preliminary data.</text>
</comment>
<gene>
    <name evidence="2" type="ORF">niasHS_003449</name>
</gene>
<feature type="compositionally biased region" description="Basic and acidic residues" evidence="1">
    <location>
        <begin position="62"/>
        <end position="80"/>
    </location>
</feature>
<sequence>MAQHGMKKKTTLPAGAKQKSMKRAQKGAPTRGPKKGFKSIVPPKKASAVKQAKVNTEVSRMINEKNEEMVRERADRDVGKTTKQTKNN</sequence>
<protein>
    <submittedName>
        <fullName evidence="2">Uncharacterized protein</fullName>
    </submittedName>
</protein>
<evidence type="ECO:0000256" key="1">
    <source>
        <dbReference type="SAM" id="MobiDB-lite"/>
    </source>
</evidence>
<dbReference type="InterPro" id="IPR019034">
    <property type="entry name" value="UPF0390"/>
</dbReference>